<dbReference type="AlphaFoldDB" id="A0A699HJF7"/>
<gene>
    <name evidence="1" type="ORF">Tci_405128</name>
</gene>
<accession>A0A699HJF7</accession>
<protein>
    <recommendedName>
        <fullName evidence="2">Zinc knuckle CX2CX4HX4C</fullName>
    </recommendedName>
</protein>
<proteinExistence type="predicted"/>
<sequence length="346" mass="38697">MVNDGIVIGDTIVVMHGVEVEKEHANVKSVTTESNANESGLDLSLSAKETITHEASIPSQANSIYANKNGGEEIGNEPINEFPSSYAIKLIPTSLTKANLRKLEANAPKDDDYDVWLPLALIYEVKERMKSSLYSYFISKRLAFPVVECHARVLIEINDCNDFSDNMVMVVSKLEGNRNTKETIRIKYEWVPPHCSTCLIYGHSRFDCLKVAHKQLVNGIDKGKVRIRLQHQVTIKSHQEIKVMDFLSLSNSFEALHVESLIIKKVATCNKATTSGTQEERKSFTLLVEKINVFEKQMLKGKLVLLDNDRKPLEKVDYPGNTGSEDEVKPADNETASYLASKLIGV</sequence>
<evidence type="ECO:0008006" key="2">
    <source>
        <dbReference type="Google" id="ProtNLM"/>
    </source>
</evidence>
<name>A0A699HJF7_TANCI</name>
<dbReference type="EMBL" id="BKCJ010169769">
    <property type="protein sequence ID" value="GEY33154.1"/>
    <property type="molecule type" value="Genomic_DNA"/>
</dbReference>
<reference evidence="1" key="1">
    <citation type="journal article" date="2019" name="Sci. Rep.">
        <title>Draft genome of Tanacetum cinerariifolium, the natural source of mosquito coil.</title>
        <authorList>
            <person name="Yamashiro T."/>
            <person name="Shiraishi A."/>
            <person name="Satake H."/>
            <person name="Nakayama K."/>
        </authorList>
    </citation>
    <scope>NUCLEOTIDE SEQUENCE</scope>
</reference>
<organism evidence="1">
    <name type="scientific">Tanacetum cinerariifolium</name>
    <name type="common">Dalmatian daisy</name>
    <name type="synonym">Chrysanthemum cinerariifolium</name>
    <dbReference type="NCBI Taxonomy" id="118510"/>
    <lineage>
        <taxon>Eukaryota</taxon>
        <taxon>Viridiplantae</taxon>
        <taxon>Streptophyta</taxon>
        <taxon>Embryophyta</taxon>
        <taxon>Tracheophyta</taxon>
        <taxon>Spermatophyta</taxon>
        <taxon>Magnoliopsida</taxon>
        <taxon>eudicotyledons</taxon>
        <taxon>Gunneridae</taxon>
        <taxon>Pentapetalae</taxon>
        <taxon>asterids</taxon>
        <taxon>campanulids</taxon>
        <taxon>Asterales</taxon>
        <taxon>Asteraceae</taxon>
        <taxon>Asteroideae</taxon>
        <taxon>Anthemideae</taxon>
        <taxon>Anthemidinae</taxon>
        <taxon>Tanacetum</taxon>
    </lineage>
</organism>
<evidence type="ECO:0000313" key="1">
    <source>
        <dbReference type="EMBL" id="GEY33154.1"/>
    </source>
</evidence>
<comment type="caution">
    <text evidence="1">The sequence shown here is derived from an EMBL/GenBank/DDBJ whole genome shotgun (WGS) entry which is preliminary data.</text>
</comment>